<evidence type="ECO:0000256" key="7">
    <source>
        <dbReference type="ARBA" id="ARBA00038878"/>
    </source>
</evidence>
<dbReference type="SUPFAM" id="SSF51905">
    <property type="entry name" value="FAD/NAD(P)-binding domain"/>
    <property type="match status" value="1"/>
</dbReference>
<dbReference type="Proteomes" id="UP000078561">
    <property type="component" value="Unassembled WGS sequence"/>
</dbReference>
<comment type="similarity">
    <text evidence="6">Belongs to the L2HGDH family.</text>
</comment>
<evidence type="ECO:0000256" key="8">
    <source>
        <dbReference type="ARBA" id="ARBA00041137"/>
    </source>
</evidence>
<organism evidence="10">
    <name type="scientific">Absidia glauca</name>
    <name type="common">Pin mould</name>
    <dbReference type="NCBI Taxonomy" id="4829"/>
    <lineage>
        <taxon>Eukaryota</taxon>
        <taxon>Fungi</taxon>
        <taxon>Fungi incertae sedis</taxon>
        <taxon>Mucoromycota</taxon>
        <taxon>Mucoromycotina</taxon>
        <taxon>Mucoromycetes</taxon>
        <taxon>Mucorales</taxon>
        <taxon>Cunninghamellaceae</taxon>
        <taxon>Absidia</taxon>
    </lineage>
</organism>
<evidence type="ECO:0000256" key="6">
    <source>
        <dbReference type="ARBA" id="ARBA00037941"/>
    </source>
</evidence>
<dbReference type="EC" id="1.1.99.2" evidence="7"/>
<reference evidence="10" key="1">
    <citation type="submission" date="2016-04" db="EMBL/GenBank/DDBJ databases">
        <authorList>
            <person name="Evans L.H."/>
            <person name="Alamgir A."/>
            <person name="Owens N."/>
            <person name="Weber N.D."/>
            <person name="Virtaneva K."/>
            <person name="Barbian K."/>
            <person name="Babar A."/>
            <person name="Rosenke K."/>
        </authorList>
    </citation>
    <scope>NUCLEOTIDE SEQUENCE [LARGE SCALE GENOMIC DNA]</scope>
    <source>
        <strain evidence="10">CBS 101.48</strain>
    </source>
</reference>
<dbReference type="PANTHER" id="PTHR43104:SF3">
    <property type="entry name" value="FAD DEPENDENT OXIDOREDUCTASE DOMAIN-CONTAINING PROTEIN"/>
    <property type="match status" value="1"/>
</dbReference>
<feature type="domain" description="FAD dependent oxidoreductase" evidence="9">
    <location>
        <begin position="79"/>
        <end position="201"/>
    </location>
</feature>
<keyword evidence="4" id="KW-0560">Oxidoreductase</keyword>
<dbReference type="Gene3D" id="3.50.50.60">
    <property type="entry name" value="FAD/NAD(P)-binding domain"/>
    <property type="match status" value="2"/>
</dbReference>
<dbReference type="PANTHER" id="PTHR43104">
    <property type="entry name" value="L-2-HYDROXYGLUTARATE DEHYDROGENASE, MITOCHONDRIAL"/>
    <property type="match status" value="1"/>
</dbReference>
<dbReference type="STRING" id="4829.A0A168MA21"/>
<evidence type="ECO:0000313" key="10">
    <source>
        <dbReference type="EMBL" id="SAL98185.1"/>
    </source>
</evidence>
<evidence type="ECO:0000256" key="5">
    <source>
        <dbReference type="ARBA" id="ARBA00036066"/>
    </source>
</evidence>
<proteinExistence type="inferred from homology"/>
<gene>
    <name evidence="10" type="primary">ABSGL_03712.1 scaffold 4609</name>
</gene>
<comment type="catalytic activity">
    <reaction evidence="5">
        <text>(S)-2-hydroxyglutarate + A = 2-oxoglutarate + AH2</text>
        <dbReference type="Rhea" id="RHEA:21252"/>
        <dbReference type="ChEBI" id="CHEBI:13193"/>
        <dbReference type="ChEBI" id="CHEBI:16782"/>
        <dbReference type="ChEBI" id="CHEBI:16810"/>
        <dbReference type="ChEBI" id="CHEBI:17499"/>
        <dbReference type="EC" id="1.1.99.2"/>
    </reaction>
</comment>
<dbReference type="Pfam" id="PF01266">
    <property type="entry name" value="DAO"/>
    <property type="match status" value="1"/>
</dbReference>
<dbReference type="OrthoDB" id="498204at2759"/>
<name>A0A168MA21_ABSGL</name>
<dbReference type="EMBL" id="LT552047">
    <property type="protein sequence ID" value="SAL98185.1"/>
    <property type="molecule type" value="Genomic_DNA"/>
</dbReference>
<dbReference type="InParanoid" id="A0A168MA21"/>
<dbReference type="AlphaFoldDB" id="A0A168MA21"/>
<evidence type="ECO:0000256" key="1">
    <source>
        <dbReference type="ARBA" id="ARBA00001974"/>
    </source>
</evidence>
<keyword evidence="2" id="KW-0285">Flavoprotein</keyword>
<evidence type="ECO:0000259" key="9">
    <source>
        <dbReference type="Pfam" id="PF01266"/>
    </source>
</evidence>
<comment type="cofactor">
    <cofactor evidence="1">
        <name>FAD</name>
        <dbReference type="ChEBI" id="CHEBI:57692"/>
    </cofactor>
</comment>
<accession>A0A168MA21</accession>
<evidence type="ECO:0000313" key="11">
    <source>
        <dbReference type="Proteomes" id="UP000078561"/>
    </source>
</evidence>
<evidence type="ECO:0000256" key="3">
    <source>
        <dbReference type="ARBA" id="ARBA00022827"/>
    </source>
</evidence>
<evidence type="ECO:0000256" key="2">
    <source>
        <dbReference type="ARBA" id="ARBA00022630"/>
    </source>
</evidence>
<dbReference type="GO" id="GO:0047545">
    <property type="term" value="F:(S)-2-hydroxyglutarate dehydrogenase activity"/>
    <property type="evidence" value="ECO:0007669"/>
    <property type="project" value="UniProtKB-EC"/>
</dbReference>
<protein>
    <recommendedName>
        <fullName evidence="8">L-2-hydroxyglutarate dehydrogenase, mitochondrial</fullName>
        <ecNumber evidence="7">1.1.99.2</ecNumber>
    </recommendedName>
</protein>
<dbReference type="InterPro" id="IPR006076">
    <property type="entry name" value="FAD-dep_OxRdtase"/>
</dbReference>
<keyword evidence="3" id="KW-0274">FAD</keyword>
<evidence type="ECO:0000256" key="4">
    <source>
        <dbReference type="ARBA" id="ARBA00023002"/>
    </source>
</evidence>
<sequence>MLRTGLRLSTNKMGARLCMASSSLRPCAFHTTRRQALYYFDHLPGDKSDKVSKGVQDLLGKLREETQRLGSQRAREIYDVVVVGGGIIGLATARELSTRYPGMKICVLEKEANVAYHQSGHNSGVIHAGIYYKPGTIMAHTCVRGADLMYKYAEEHNLPVERCGKLIVATNEKEHAKVQMLYDQGVANGVKGLEIVYRDQISGSETIMNGPVMDVYAKNVITCGGLYSDRLAGMTGGNSKIHRVVAFRGQYYQIKSENKPLVSRNVYPVPSGGGIPVGVHFTPTLDVRRGHQLIIGPGACFTMSREGYRFFDFNLRDVWDNLSDSQFWAFAFKNLGLSFYTLYMDLSKHAFMKDANKLLPELKSDMVELSFAGVMSQVFENGGEPAQDFIVERNVMGGSVLNVRNAPTPAATASLAIAEMIVDTADEDFGLKANFTK</sequence>
<keyword evidence="11" id="KW-1185">Reference proteome</keyword>
<dbReference type="InterPro" id="IPR036188">
    <property type="entry name" value="FAD/NAD-bd_sf"/>
</dbReference>
<dbReference type="OMA" id="ADLMYKY"/>
<dbReference type="Gene3D" id="3.30.9.10">
    <property type="entry name" value="D-Amino Acid Oxidase, subunit A, domain 2"/>
    <property type="match status" value="2"/>
</dbReference>